<keyword evidence="2" id="KW-0597">Phosphoprotein</keyword>
<feature type="binding site" evidence="8">
    <location>
        <position position="283"/>
    </location>
    <ligand>
        <name>Zn(2+)</name>
        <dbReference type="ChEBI" id="CHEBI:29105"/>
        <label>2</label>
    </ligand>
</feature>
<dbReference type="InterPro" id="IPR001952">
    <property type="entry name" value="Alkaline_phosphatase"/>
</dbReference>
<comment type="cofactor">
    <cofactor evidence="8">
        <name>Zn(2+)</name>
        <dbReference type="ChEBI" id="CHEBI:29105"/>
    </cofactor>
    <text evidence="8">Binds 2 Zn(2+) ions.</text>
</comment>
<dbReference type="SUPFAM" id="SSF53649">
    <property type="entry name" value="Alkaline phosphatase-like"/>
    <property type="match status" value="1"/>
</dbReference>
<feature type="binding site" evidence="8">
    <location>
        <position position="321"/>
    </location>
    <ligand>
        <name>Zn(2+)</name>
        <dbReference type="ChEBI" id="CHEBI:29105"/>
        <label>2</label>
    </ligand>
</feature>
<evidence type="ECO:0000256" key="5">
    <source>
        <dbReference type="ARBA" id="ARBA00022833"/>
    </source>
</evidence>
<comment type="caution">
    <text evidence="10">The sequence shown here is derived from an EMBL/GenBank/DDBJ whole genome shotgun (WGS) entry which is preliminary data.</text>
</comment>
<dbReference type="RefSeq" id="WP_181555598.1">
    <property type="nucleotide sequence ID" value="NZ_JACDUT010000004.1"/>
</dbReference>
<evidence type="ECO:0000256" key="9">
    <source>
        <dbReference type="RuleBase" id="RU003946"/>
    </source>
</evidence>
<dbReference type="Gene3D" id="1.10.60.40">
    <property type="match status" value="1"/>
</dbReference>
<evidence type="ECO:0000313" key="11">
    <source>
        <dbReference type="Proteomes" id="UP000523087"/>
    </source>
</evidence>
<keyword evidence="6 8" id="KW-0460">Magnesium</keyword>
<proteinExistence type="inferred from homology"/>
<feature type="binding site" evidence="8">
    <location>
        <position position="55"/>
    </location>
    <ligand>
        <name>Zn(2+)</name>
        <dbReference type="ChEBI" id="CHEBI:29105"/>
        <label>2</label>
    </ligand>
</feature>
<dbReference type="Pfam" id="PF00245">
    <property type="entry name" value="Alk_phosphatase"/>
    <property type="match status" value="1"/>
</dbReference>
<evidence type="ECO:0000256" key="2">
    <source>
        <dbReference type="ARBA" id="ARBA00022553"/>
    </source>
</evidence>
<keyword evidence="5 8" id="KW-0862">Zinc</keyword>
<evidence type="ECO:0000256" key="8">
    <source>
        <dbReference type="PIRSR" id="PIRSR601952-2"/>
    </source>
</evidence>
<evidence type="ECO:0000256" key="1">
    <source>
        <dbReference type="ARBA" id="ARBA00005984"/>
    </source>
</evidence>
<comment type="similarity">
    <text evidence="1 9">Belongs to the alkaline phosphatase family.</text>
</comment>
<feature type="binding site" evidence="8">
    <location>
        <position position="150"/>
    </location>
    <ligand>
        <name>Mg(2+)</name>
        <dbReference type="ChEBI" id="CHEBI:18420"/>
    </ligand>
</feature>
<dbReference type="PROSITE" id="PS00123">
    <property type="entry name" value="ALKALINE_PHOSPHATASE"/>
    <property type="match status" value="1"/>
</dbReference>
<dbReference type="Gene3D" id="3.40.720.10">
    <property type="entry name" value="Alkaline Phosphatase, subunit A"/>
    <property type="match status" value="1"/>
</dbReference>
<dbReference type="EMBL" id="JACDUT010000004">
    <property type="protein sequence ID" value="MBA2874722.1"/>
    <property type="molecule type" value="Genomic_DNA"/>
</dbReference>
<feature type="binding site" evidence="8">
    <location>
        <position position="433"/>
    </location>
    <ligand>
        <name>Zn(2+)</name>
        <dbReference type="ChEBI" id="CHEBI:29105"/>
        <label>2</label>
    </ligand>
</feature>
<evidence type="ECO:0000256" key="3">
    <source>
        <dbReference type="ARBA" id="ARBA00022723"/>
    </source>
</evidence>
<evidence type="ECO:0000313" key="10">
    <source>
        <dbReference type="EMBL" id="MBA2874722.1"/>
    </source>
</evidence>
<accession>A0A7V9Z618</accession>
<dbReference type="AlphaFoldDB" id="A0A7V9Z618"/>
<dbReference type="PANTHER" id="PTHR11596">
    <property type="entry name" value="ALKALINE PHOSPHATASE"/>
    <property type="match status" value="1"/>
</dbReference>
<keyword evidence="11" id="KW-1185">Reference proteome</keyword>
<evidence type="ECO:0000256" key="7">
    <source>
        <dbReference type="PIRSR" id="PIRSR601952-1"/>
    </source>
</evidence>
<dbReference type="SMART" id="SM00098">
    <property type="entry name" value="alkPPc"/>
    <property type="match status" value="1"/>
</dbReference>
<gene>
    <name evidence="10" type="ORF">HNR31_001493</name>
</gene>
<feature type="binding site" evidence="8">
    <location>
        <position position="322"/>
    </location>
    <ligand>
        <name>Zn(2+)</name>
        <dbReference type="ChEBI" id="CHEBI:29105"/>
        <label>2</label>
    </ligand>
</feature>
<reference evidence="10 11" key="1">
    <citation type="submission" date="2020-07" db="EMBL/GenBank/DDBJ databases">
        <title>Genomic Encyclopedia of Type Strains, Phase IV (KMG-IV): sequencing the most valuable type-strain genomes for metagenomic binning, comparative biology and taxonomic classification.</title>
        <authorList>
            <person name="Goeker M."/>
        </authorList>
    </citation>
    <scope>NUCLEOTIDE SEQUENCE [LARGE SCALE GENOMIC DNA]</scope>
    <source>
        <strain evidence="10 11">DSM 15730</strain>
    </source>
</reference>
<dbReference type="EC" id="3.1.3.1" evidence="10"/>
<feature type="binding site" evidence="8">
    <location>
        <position position="274"/>
    </location>
    <ligand>
        <name>Mg(2+)</name>
        <dbReference type="ChEBI" id="CHEBI:18420"/>
    </ligand>
</feature>
<organism evidence="10 11">
    <name type="scientific">Thermaerobacillus caldiproteolyticus</name>
    <dbReference type="NCBI Taxonomy" id="247480"/>
    <lineage>
        <taxon>Bacteria</taxon>
        <taxon>Bacillati</taxon>
        <taxon>Bacillota</taxon>
        <taxon>Bacilli</taxon>
        <taxon>Bacillales</taxon>
        <taxon>Anoxybacillaceae</taxon>
        <taxon>Thermaerobacillus</taxon>
    </lineage>
</organism>
<dbReference type="PANTHER" id="PTHR11596:SF5">
    <property type="entry name" value="ALKALINE PHOSPHATASE"/>
    <property type="match status" value="1"/>
</dbReference>
<dbReference type="PRINTS" id="PR00113">
    <property type="entry name" value="ALKPHPHTASE"/>
</dbReference>
<evidence type="ECO:0000256" key="4">
    <source>
        <dbReference type="ARBA" id="ARBA00022801"/>
    </source>
</evidence>
<feature type="binding site" evidence="8">
    <location>
        <position position="279"/>
    </location>
    <ligand>
        <name>Zn(2+)</name>
        <dbReference type="ChEBI" id="CHEBI:29105"/>
        <label>2</label>
    </ligand>
</feature>
<protein>
    <submittedName>
        <fullName evidence="10">Alkaline phosphatase</fullName>
        <ecNumber evidence="10">3.1.3.1</ecNumber>
    </submittedName>
</protein>
<dbReference type="InterPro" id="IPR017850">
    <property type="entry name" value="Alkaline_phosphatase_core_sf"/>
</dbReference>
<name>A0A7V9Z618_9BACL</name>
<dbReference type="GO" id="GO:0004035">
    <property type="term" value="F:alkaline phosphatase activity"/>
    <property type="evidence" value="ECO:0007669"/>
    <property type="project" value="UniProtKB-EC"/>
</dbReference>
<dbReference type="GO" id="GO:0046872">
    <property type="term" value="F:metal ion binding"/>
    <property type="evidence" value="ECO:0007669"/>
    <property type="project" value="UniProtKB-KW"/>
</dbReference>
<feature type="binding site" evidence="8">
    <location>
        <position position="55"/>
    </location>
    <ligand>
        <name>Mg(2+)</name>
        <dbReference type="ChEBI" id="CHEBI:18420"/>
    </ligand>
</feature>
<feature type="binding site" evidence="8">
    <location>
        <position position="152"/>
    </location>
    <ligand>
        <name>Mg(2+)</name>
        <dbReference type="ChEBI" id="CHEBI:18420"/>
    </ligand>
</feature>
<keyword evidence="3 8" id="KW-0479">Metal-binding</keyword>
<dbReference type="CDD" id="cd16012">
    <property type="entry name" value="ALP"/>
    <property type="match status" value="1"/>
</dbReference>
<comment type="cofactor">
    <cofactor evidence="8">
        <name>Mg(2+)</name>
        <dbReference type="ChEBI" id="CHEBI:18420"/>
    </cofactor>
    <text evidence="8">Binds 1 Mg(2+) ion.</text>
</comment>
<feature type="active site" description="Phosphoserine intermediate" evidence="7">
    <location>
        <position position="99"/>
    </location>
</feature>
<dbReference type="InterPro" id="IPR018299">
    <property type="entry name" value="Alkaline_phosphatase_AS"/>
</dbReference>
<sequence length="483" mass="52984">MSLKSKVLVAILLGNLATIGPFFSLKESSFPNVQAASESVIARDVPKNVILLIGDGMGIGQLEIARLFEYGKNGRLFMESLENVALMHTYSSNNIVTDSGAGGTAISTGKKTKNESISVDENGREIDSILDVFKANGKKVGVISTNTVTDATPAAFTASVANRWGQEEVARQLVKNEYDVLLGGGSQYFSPKKQNGEDLIEKFRKKGYAVVTDRNELMKVGRPNKLLGLFHPSYMSYKQDREEYNSNEPTLNEMTAKALDVLSKGKNGFFLMVEGARIDHASHAADIPGVWKETIELDNTVRDVVNWAKKRNDTLIVVLADHETMGISATEPMNIKGLKKIRVSPEYMAAKLVTDKTTGMFTRESVKTVFKTYAYIDLTDKEITEFLRNVRETKGKVYTSFAVAWEIGSVIAKHYKVGIVDRAIRAESSTGGHTGNMVPVFATGVGSQIFEGVLDNTDISKLIAKAAKLEFNPGEKVKRQSNN</sequence>
<evidence type="ECO:0000256" key="6">
    <source>
        <dbReference type="ARBA" id="ARBA00022842"/>
    </source>
</evidence>
<keyword evidence="4 10" id="KW-0378">Hydrolase</keyword>
<dbReference type="Proteomes" id="UP000523087">
    <property type="component" value="Unassembled WGS sequence"/>
</dbReference>